<sequence>MSLKSHEAGARPIGGQRERLYLYDTTLRDGQQTQGVQFSTPEKVAIAKALDGLGVDYIEGGWPGANPTDSEFFEARPQTKAVFTAFGMTKRVGRSAANDEVLAGVMNAGTPAVCLVGKTHDFHVTTALGVALGENIEAIRESVAHMVAQGREALFDAEHFFDGYKANPDYALACVMAAYEAGARWVVLCDTNGGTLAGEVSGIVAAVIAAGIPGDHLGIHCHDDTGSAVAASLAAVDAGVRQIQGTLNGLGERCGNANLTSLIPTLLLKEPYASRYETGITREAMAGLVKISRRLDDILNRVPLRSAPYVGASAFAHKAGLHASAILKDPTTYEHIEPALVGNARVIPMSNQAGQSNLRARLQSAGIEIDKGDDRLTRILDAVKAREDQGYAYDSAQASFDLLARAELGLLPSFFEVKRYRVTVERRKNRYDQMVSVSEAVVVVKIGDHKVLSVSESVDETSTDRGPVNALYKALSKDLGPYQATIDDMKLVDFKVRITQGGIEAVTRVIIDSEDGQGRRWSTVGVSANIVDASFSALLDAITWKLVRDGIEPAM</sequence>
<dbReference type="CDD" id="cd07941">
    <property type="entry name" value="DRE_TIM_LeuA3"/>
    <property type="match status" value="1"/>
</dbReference>
<proteinExistence type="inferred from homology"/>
<dbReference type="InterPro" id="IPR036230">
    <property type="entry name" value="LeuA_allosteric_dom_sf"/>
</dbReference>
<dbReference type="Proteomes" id="UP001208938">
    <property type="component" value="Unassembled WGS sequence"/>
</dbReference>
<name>A0ABT3GYW9_9RHOB</name>
<reference evidence="11 12" key="1">
    <citation type="submission" date="2022-10" db="EMBL/GenBank/DDBJ databases">
        <title>Pararhodobacter sp. nov., isolated from marine algae.</title>
        <authorList>
            <person name="Choi B.J."/>
            <person name="Kim J.M."/>
            <person name="Lee J.K."/>
            <person name="Choi D.G."/>
            <person name="Jeon C.O."/>
        </authorList>
    </citation>
    <scope>NUCLEOTIDE SEQUENCE [LARGE SCALE GENOMIC DNA]</scope>
    <source>
        <strain evidence="11 12">ZQ420</strain>
    </source>
</reference>
<protein>
    <recommendedName>
        <fullName evidence="8">Citramalate synthase</fullName>
        <ecNumber evidence="8">2.3.3.21</ecNumber>
    </recommendedName>
</protein>
<dbReference type="RefSeq" id="WP_264505700.1">
    <property type="nucleotide sequence ID" value="NZ_JAPDFL010000001.1"/>
</dbReference>
<evidence type="ECO:0000313" key="11">
    <source>
        <dbReference type="EMBL" id="MCW1932722.1"/>
    </source>
</evidence>
<evidence type="ECO:0000256" key="3">
    <source>
        <dbReference type="ARBA" id="ARBA00022605"/>
    </source>
</evidence>
<dbReference type="InterPro" id="IPR000891">
    <property type="entry name" value="PYR_CT"/>
</dbReference>
<keyword evidence="6" id="KW-0100">Branched-chain amino acid biosynthesis</keyword>
<keyword evidence="3" id="KW-0028">Amino-acid biosynthesis</keyword>
<dbReference type="Pfam" id="PF08502">
    <property type="entry name" value="LeuA_dimer"/>
    <property type="match status" value="1"/>
</dbReference>
<dbReference type="InterPro" id="IPR054691">
    <property type="entry name" value="LeuA/HCS_post-cat"/>
</dbReference>
<dbReference type="InterPro" id="IPR002034">
    <property type="entry name" value="AIPM/Hcit_synth_CS"/>
</dbReference>
<dbReference type="Gene3D" id="3.30.160.270">
    <property type="match status" value="1"/>
</dbReference>
<dbReference type="Gene3D" id="1.10.238.260">
    <property type="match status" value="1"/>
</dbReference>
<evidence type="ECO:0000256" key="7">
    <source>
        <dbReference type="ARBA" id="ARBA00048263"/>
    </source>
</evidence>
<evidence type="ECO:0000256" key="6">
    <source>
        <dbReference type="ARBA" id="ARBA00023304"/>
    </source>
</evidence>
<dbReference type="PROSITE" id="PS00815">
    <property type="entry name" value="AIPM_HOMOCIT_SYNTH_1"/>
    <property type="match status" value="1"/>
</dbReference>
<dbReference type="EMBL" id="JAPDFL010000001">
    <property type="protein sequence ID" value="MCW1932722.1"/>
    <property type="molecule type" value="Genomic_DNA"/>
</dbReference>
<evidence type="ECO:0000256" key="2">
    <source>
        <dbReference type="ARBA" id="ARBA00006154"/>
    </source>
</evidence>
<evidence type="ECO:0000256" key="9">
    <source>
        <dbReference type="RuleBase" id="RU003523"/>
    </source>
</evidence>
<dbReference type="SMART" id="SM00917">
    <property type="entry name" value="LeuA_dimer"/>
    <property type="match status" value="1"/>
</dbReference>
<accession>A0ABT3GYW9</accession>
<dbReference type="NCBIfam" id="TIGR00977">
    <property type="entry name" value="citramal_synth"/>
    <property type="match status" value="1"/>
</dbReference>
<comment type="pathway">
    <text evidence="1">Amino-acid biosynthesis; L-isoleucine biosynthesis; 2-oxobutanoate from pyruvate: step 1/3.</text>
</comment>
<dbReference type="InterPro" id="IPR005675">
    <property type="entry name" value="Citramal_synthase"/>
</dbReference>
<evidence type="ECO:0000256" key="4">
    <source>
        <dbReference type="ARBA" id="ARBA00022624"/>
    </source>
</evidence>
<dbReference type="SUPFAM" id="SSF110921">
    <property type="entry name" value="2-isopropylmalate synthase LeuA, allosteric (dimerisation) domain"/>
    <property type="match status" value="1"/>
</dbReference>
<dbReference type="EC" id="2.3.3.21" evidence="8"/>
<evidence type="ECO:0000313" key="12">
    <source>
        <dbReference type="Proteomes" id="UP001208938"/>
    </source>
</evidence>
<dbReference type="PROSITE" id="PS50991">
    <property type="entry name" value="PYR_CT"/>
    <property type="match status" value="1"/>
</dbReference>
<dbReference type="PANTHER" id="PTHR43538:SF1">
    <property type="entry name" value="(R)-CITRAMALATE SYNTHASE"/>
    <property type="match status" value="1"/>
</dbReference>
<keyword evidence="4" id="KW-0412">Isoleucine biosynthesis</keyword>
<comment type="catalytic activity">
    <reaction evidence="7">
        <text>pyruvate + acetyl-CoA + H2O = (3R)-citramalate + CoA + H(+)</text>
        <dbReference type="Rhea" id="RHEA:19045"/>
        <dbReference type="ChEBI" id="CHEBI:15361"/>
        <dbReference type="ChEBI" id="CHEBI:15377"/>
        <dbReference type="ChEBI" id="CHEBI:15378"/>
        <dbReference type="ChEBI" id="CHEBI:30934"/>
        <dbReference type="ChEBI" id="CHEBI:57287"/>
        <dbReference type="ChEBI" id="CHEBI:57288"/>
        <dbReference type="EC" id="2.3.3.21"/>
    </reaction>
</comment>
<evidence type="ECO:0000256" key="1">
    <source>
        <dbReference type="ARBA" id="ARBA00004743"/>
    </source>
</evidence>
<keyword evidence="12" id="KW-1185">Reference proteome</keyword>
<dbReference type="PROSITE" id="PS00816">
    <property type="entry name" value="AIPM_HOMOCIT_SYNTH_2"/>
    <property type="match status" value="1"/>
</dbReference>
<dbReference type="SUPFAM" id="SSF51569">
    <property type="entry name" value="Aldolase"/>
    <property type="match status" value="1"/>
</dbReference>
<dbReference type="Pfam" id="PF00682">
    <property type="entry name" value="HMGL-like"/>
    <property type="match status" value="1"/>
</dbReference>
<evidence type="ECO:0000256" key="5">
    <source>
        <dbReference type="ARBA" id="ARBA00022679"/>
    </source>
</evidence>
<dbReference type="PANTHER" id="PTHR43538">
    <property type="entry name" value="ALPHA-IPM SYNTHASE/HOMOCITRATE SYNTHASE"/>
    <property type="match status" value="1"/>
</dbReference>
<keyword evidence="5 9" id="KW-0808">Transferase</keyword>
<gene>
    <name evidence="11" type="primary">cimA</name>
    <name evidence="11" type="ORF">OKW52_10760</name>
</gene>
<comment type="similarity">
    <text evidence="2 9">Belongs to the alpha-IPM synthase/homocitrate synthase family.</text>
</comment>
<feature type="domain" description="Pyruvate carboxyltransferase" evidence="10">
    <location>
        <begin position="20"/>
        <end position="286"/>
    </location>
</feature>
<organism evidence="11 12">
    <name type="scientific">Pararhodobacter zhoushanensis</name>
    <dbReference type="NCBI Taxonomy" id="2479545"/>
    <lineage>
        <taxon>Bacteria</taxon>
        <taxon>Pseudomonadati</taxon>
        <taxon>Pseudomonadota</taxon>
        <taxon>Alphaproteobacteria</taxon>
        <taxon>Rhodobacterales</taxon>
        <taxon>Paracoccaceae</taxon>
        <taxon>Pararhodobacter</taxon>
    </lineage>
</organism>
<evidence type="ECO:0000259" key="10">
    <source>
        <dbReference type="PROSITE" id="PS50991"/>
    </source>
</evidence>
<evidence type="ECO:0000256" key="8">
    <source>
        <dbReference type="NCBIfam" id="TIGR00977"/>
    </source>
</evidence>
<dbReference type="InterPro" id="IPR013785">
    <property type="entry name" value="Aldolase_TIM"/>
</dbReference>
<dbReference type="Pfam" id="PF22617">
    <property type="entry name" value="HCS_D2"/>
    <property type="match status" value="1"/>
</dbReference>
<dbReference type="InterPro" id="IPR013709">
    <property type="entry name" value="2-isopropylmalate_synth_dimer"/>
</dbReference>
<dbReference type="Gene3D" id="3.20.20.70">
    <property type="entry name" value="Aldolase class I"/>
    <property type="match status" value="1"/>
</dbReference>
<comment type="caution">
    <text evidence="11">The sequence shown here is derived from an EMBL/GenBank/DDBJ whole genome shotgun (WGS) entry which is preliminary data.</text>
</comment>